<keyword evidence="2 7" id="KW-0853">WD repeat</keyword>
<feature type="compositionally biased region" description="Acidic residues" evidence="8">
    <location>
        <begin position="40"/>
        <end position="49"/>
    </location>
</feature>
<reference evidence="10" key="1">
    <citation type="journal article" date="2020" name="Nat. Commun.">
        <title>Large-scale genome sequencing of mycorrhizal fungi provides insights into the early evolution of symbiotic traits.</title>
        <authorList>
            <person name="Miyauchi S."/>
            <person name="Kiss E."/>
            <person name="Kuo A."/>
            <person name="Drula E."/>
            <person name="Kohler A."/>
            <person name="Sanchez-Garcia M."/>
            <person name="Morin E."/>
            <person name="Andreopoulos B."/>
            <person name="Barry K.W."/>
            <person name="Bonito G."/>
            <person name="Buee M."/>
            <person name="Carver A."/>
            <person name="Chen C."/>
            <person name="Cichocki N."/>
            <person name="Clum A."/>
            <person name="Culley D."/>
            <person name="Crous P.W."/>
            <person name="Fauchery L."/>
            <person name="Girlanda M."/>
            <person name="Hayes R.D."/>
            <person name="Keri Z."/>
            <person name="LaButti K."/>
            <person name="Lipzen A."/>
            <person name="Lombard V."/>
            <person name="Magnuson J."/>
            <person name="Maillard F."/>
            <person name="Murat C."/>
            <person name="Nolan M."/>
            <person name="Ohm R.A."/>
            <person name="Pangilinan J."/>
            <person name="Pereira M.F."/>
            <person name="Perotto S."/>
            <person name="Peter M."/>
            <person name="Pfister S."/>
            <person name="Riley R."/>
            <person name="Sitrit Y."/>
            <person name="Stielow J.B."/>
            <person name="Szollosi G."/>
            <person name="Zifcakova L."/>
            <person name="Stursova M."/>
            <person name="Spatafora J.W."/>
            <person name="Tedersoo L."/>
            <person name="Vaario L.M."/>
            <person name="Yamada A."/>
            <person name="Yan M."/>
            <person name="Wang P."/>
            <person name="Xu J."/>
            <person name="Bruns T."/>
            <person name="Baldrian P."/>
            <person name="Vilgalys R."/>
            <person name="Dunand C."/>
            <person name="Henrissat B."/>
            <person name="Grigoriev I.V."/>
            <person name="Hibbett D."/>
            <person name="Nagy L.G."/>
            <person name="Martin F.M."/>
        </authorList>
    </citation>
    <scope>NUCLEOTIDE SEQUENCE</scope>
    <source>
        <strain evidence="10">UP504</strain>
    </source>
</reference>
<evidence type="ECO:0000313" key="10">
    <source>
        <dbReference type="EMBL" id="KAF9519837.1"/>
    </source>
</evidence>
<dbReference type="GO" id="GO:0016251">
    <property type="term" value="F:RNA polymerase II general transcription initiation factor activity"/>
    <property type="evidence" value="ECO:0007669"/>
    <property type="project" value="TreeGrafter"/>
</dbReference>
<feature type="compositionally biased region" description="Polar residues" evidence="8">
    <location>
        <begin position="1"/>
        <end position="31"/>
    </location>
</feature>
<evidence type="ECO:0000313" key="11">
    <source>
        <dbReference type="Proteomes" id="UP000886523"/>
    </source>
</evidence>
<proteinExistence type="predicted"/>
<sequence>MVSSPASTNRSQSATPHPSGGTSRPNVRVQTSGLESEGSGAEEDGGGDDEDRKDNETAGSRRTSTRLAAKAESVRNLAQKSAPVVPPTTTKRASKKTNAPASSAGRTSPSSPGGTPGPLSDPNNLSKLADVAAKSAKGKKGIPTRSAPTTVTARDLLSSIDATGSADVNDILLTDPLDNLVGYKQLEDWIDGGLDMYRHEFRPLLFPIFCHFYLELVQQGFKDSAISFFDTHAPALRERHAAELHELSTLLLPQHVSSSPLANRFRSEKYVVRMSRSGFSLLVGWLTEGTGGEPTGSGEGLYGSREGAGRRARMTVLTVVNGRLKFDVTMSNTSSVSSRTWEENTGLIGSLIPVASNLAAAKTVNGKLSTYDPNAFNAQQGDLKLGPAPLSDSLREETERVLKEEPDESGHVADNSAHTNGNGDVKERERDGKDEEVKPFGETPSTTSSGLIAPTTADLLPQPPTFRSVDVKREVEKVRDARKRIKLDPSMLFADSGRETNGFVHPGISALSSRFPASALPSICAYTFHDALDGVNCSKFSEDSSLLATGFSESYVRLWSLKKEKLKGLRSDFNIGQVSDPTSLKKIREKHGSSTRKLVGHSGPVFALSFDPIGGTAAPPKYLLSASADHTTRLWSLETMTNVVAYRGHSNPVWDVQWSPMGTYFATASRDRTARLWSSERMNALRVFAGHVSDVDCVQFHPNSLYLATGSSDTTCRLWDVQRGVCMRVFIGHQGPITAIASSPDGRYFASASTDLSINLWDLSSGRRIKSMTGHTAPINTLTFSACTTMLISGSADWTVRCWDVKSPGGPKAKLQRPGGRVEEGVLPDGALDEKDDGKEQTVDLLATFPTKRTPIINVQVTPRNLCLVSGPYLPPDPR</sequence>
<dbReference type="EMBL" id="MU128915">
    <property type="protein sequence ID" value="KAF9519837.1"/>
    <property type="molecule type" value="Genomic_DNA"/>
</dbReference>
<feature type="compositionally biased region" description="Polar residues" evidence="8">
    <location>
        <begin position="57"/>
        <end position="66"/>
    </location>
</feature>
<comment type="caution">
    <text evidence="10">The sequence shown here is derived from an EMBL/GenBank/DDBJ whole genome shotgun (WGS) entry which is preliminary data.</text>
</comment>
<evidence type="ECO:0000256" key="3">
    <source>
        <dbReference type="ARBA" id="ARBA00022737"/>
    </source>
</evidence>
<keyword evidence="4" id="KW-0805">Transcription regulation</keyword>
<dbReference type="GO" id="GO:0006367">
    <property type="term" value="P:transcription initiation at RNA polymerase II promoter"/>
    <property type="evidence" value="ECO:0007669"/>
    <property type="project" value="TreeGrafter"/>
</dbReference>
<feature type="region of interest" description="Disordered" evidence="8">
    <location>
        <begin position="379"/>
        <end position="465"/>
    </location>
</feature>
<dbReference type="AlphaFoldDB" id="A0A9P6B9N0"/>
<evidence type="ECO:0000256" key="5">
    <source>
        <dbReference type="ARBA" id="ARBA00023163"/>
    </source>
</evidence>
<keyword evidence="5" id="KW-0804">Transcription</keyword>
<dbReference type="PROSITE" id="PS00678">
    <property type="entry name" value="WD_REPEATS_1"/>
    <property type="match status" value="1"/>
</dbReference>
<evidence type="ECO:0000256" key="7">
    <source>
        <dbReference type="PROSITE-ProRule" id="PRU00221"/>
    </source>
</evidence>
<dbReference type="Pfam" id="PF04494">
    <property type="entry name" value="TFIID_NTD2"/>
    <property type="match status" value="1"/>
</dbReference>
<dbReference type="InterPro" id="IPR037264">
    <property type="entry name" value="TFIID_NTD2_sf"/>
</dbReference>
<feature type="repeat" description="WD" evidence="7">
    <location>
        <begin position="730"/>
        <end position="771"/>
    </location>
</feature>
<feature type="compositionally biased region" description="Basic and acidic residues" evidence="8">
    <location>
        <begin position="424"/>
        <end position="439"/>
    </location>
</feature>
<evidence type="ECO:0000256" key="8">
    <source>
        <dbReference type="SAM" id="MobiDB-lite"/>
    </source>
</evidence>
<evidence type="ECO:0000256" key="1">
    <source>
        <dbReference type="ARBA" id="ARBA00004123"/>
    </source>
</evidence>
<feature type="compositionally biased region" description="Basic and acidic residues" evidence="8">
    <location>
        <begin position="393"/>
        <end position="411"/>
    </location>
</feature>
<dbReference type="PRINTS" id="PR00320">
    <property type="entry name" value="GPROTEINBRPT"/>
</dbReference>
<evidence type="ECO:0000259" key="9">
    <source>
        <dbReference type="Pfam" id="PF04494"/>
    </source>
</evidence>
<accession>A0A9P6B9N0</accession>
<dbReference type="PANTHER" id="PTHR19879:SF1">
    <property type="entry name" value="CANNONBALL-RELATED"/>
    <property type="match status" value="1"/>
</dbReference>
<dbReference type="PROSITE" id="PS50082">
    <property type="entry name" value="WD_REPEATS_2"/>
    <property type="match status" value="6"/>
</dbReference>
<keyword evidence="11" id="KW-1185">Reference proteome</keyword>
<dbReference type="SUPFAM" id="SSF160897">
    <property type="entry name" value="Taf5 N-terminal domain-like"/>
    <property type="match status" value="1"/>
</dbReference>
<dbReference type="InterPro" id="IPR007582">
    <property type="entry name" value="TFIID_NTD2"/>
</dbReference>
<keyword evidence="6" id="KW-0539">Nucleus</keyword>
<dbReference type="GO" id="GO:0005669">
    <property type="term" value="C:transcription factor TFIID complex"/>
    <property type="evidence" value="ECO:0007669"/>
    <property type="project" value="TreeGrafter"/>
</dbReference>
<feature type="region of interest" description="Disordered" evidence="8">
    <location>
        <begin position="1"/>
        <end position="125"/>
    </location>
</feature>
<feature type="repeat" description="WD" evidence="7">
    <location>
        <begin position="772"/>
        <end position="807"/>
    </location>
</feature>
<feature type="compositionally biased region" description="Low complexity" evidence="8">
    <location>
        <begin position="99"/>
        <end position="113"/>
    </location>
</feature>
<comment type="subcellular location">
    <subcellularLocation>
        <location evidence="1">Nucleus</location>
    </subcellularLocation>
</comment>
<feature type="repeat" description="WD" evidence="7">
    <location>
        <begin position="646"/>
        <end position="687"/>
    </location>
</feature>
<dbReference type="Pfam" id="PF00400">
    <property type="entry name" value="WD40"/>
    <property type="match status" value="6"/>
</dbReference>
<dbReference type="InterPro" id="IPR020472">
    <property type="entry name" value="WD40_PAC1"/>
</dbReference>
<feature type="repeat" description="WD" evidence="7">
    <location>
        <begin position="598"/>
        <end position="645"/>
    </location>
</feature>
<dbReference type="Proteomes" id="UP000886523">
    <property type="component" value="Unassembled WGS sequence"/>
</dbReference>
<evidence type="ECO:0000256" key="4">
    <source>
        <dbReference type="ARBA" id="ARBA00023015"/>
    </source>
</evidence>
<evidence type="ECO:0000256" key="2">
    <source>
        <dbReference type="ARBA" id="ARBA00022574"/>
    </source>
</evidence>
<feature type="repeat" description="WD" evidence="7">
    <location>
        <begin position="688"/>
        <end position="729"/>
    </location>
</feature>
<dbReference type="Gene3D" id="1.25.40.500">
    <property type="entry name" value="TFIID subunit TAF5, NTD2 domain"/>
    <property type="match status" value="1"/>
</dbReference>
<dbReference type="OrthoDB" id="10266330at2759"/>
<dbReference type="CDD" id="cd08044">
    <property type="entry name" value="TAF5_NTD2"/>
    <property type="match status" value="1"/>
</dbReference>
<dbReference type="CDD" id="cd00200">
    <property type="entry name" value="WD40"/>
    <property type="match status" value="1"/>
</dbReference>
<dbReference type="SUPFAM" id="SSF50978">
    <property type="entry name" value="WD40 repeat-like"/>
    <property type="match status" value="1"/>
</dbReference>
<protein>
    <recommendedName>
        <fullName evidence="9">TFIID subunit TAF5 NTD2 domain-containing protein</fullName>
    </recommendedName>
</protein>
<dbReference type="Gene3D" id="2.130.10.10">
    <property type="entry name" value="YVTN repeat-like/Quinoprotein amine dehydrogenase"/>
    <property type="match status" value="2"/>
</dbReference>
<feature type="domain" description="TFIID subunit TAF5 NTD2" evidence="9">
    <location>
        <begin position="182"/>
        <end position="288"/>
    </location>
</feature>
<dbReference type="PANTHER" id="PTHR19879">
    <property type="entry name" value="TRANSCRIPTION INITIATION FACTOR TFIID"/>
    <property type="match status" value="1"/>
</dbReference>
<keyword evidence="3" id="KW-0677">Repeat</keyword>
<dbReference type="InterPro" id="IPR015943">
    <property type="entry name" value="WD40/YVTN_repeat-like_dom_sf"/>
</dbReference>
<dbReference type="PROSITE" id="PS50294">
    <property type="entry name" value="WD_REPEATS_REGION"/>
    <property type="match status" value="5"/>
</dbReference>
<organism evidence="10 11">
    <name type="scientific">Hydnum rufescens UP504</name>
    <dbReference type="NCBI Taxonomy" id="1448309"/>
    <lineage>
        <taxon>Eukaryota</taxon>
        <taxon>Fungi</taxon>
        <taxon>Dikarya</taxon>
        <taxon>Basidiomycota</taxon>
        <taxon>Agaricomycotina</taxon>
        <taxon>Agaricomycetes</taxon>
        <taxon>Cantharellales</taxon>
        <taxon>Hydnaceae</taxon>
        <taxon>Hydnum</taxon>
    </lineage>
</organism>
<name>A0A9P6B9N0_9AGAM</name>
<feature type="region of interest" description="Disordered" evidence="8">
    <location>
        <begin position="810"/>
        <end position="837"/>
    </location>
</feature>
<dbReference type="InterPro" id="IPR001680">
    <property type="entry name" value="WD40_rpt"/>
</dbReference>
<gene>
    <name evidence="10" type="ORF">BS47DRAFT_999908</name>
</gene>
<feature type="repeat" description="WD" evidence="7">
    <location>
        <begin position="528"/>
        <end position="569"/>
    </location>
</feature>
<dbReference type="SMART" id="SM00320">
    <property type="entry name" value="WD40"/>
    <property type="match status" value="6"/>
</dbReference>
<evidence type="ECO:0000256" key="6">
    <source>
        <dbReference type="ARBA" id="ARBA00023242"/>
    </source>
</evidence>
<dbReference type="InterPro" id="IPR036322">
    <property type="entry name" value="WD40_repeat_dom_sf"/>
</dbReference>
<dbReference type="InterPro" id="IPR019775">
    <property type="entry name" value="WD40_repeat_CS"/>
</dbReference>